<comment type="caution">
    <text evidence="1">The sequence shown here is derived from an EMBL/GenBank/DDBJ whole genome shotgun (WGS) entry which is preliminary data.</text>
</comment>
<sequence>MADQFNSANSYVATPSPVQPAAVHAPAPWNLQPIGSEYASEFSTDETILIRRAIAREIFDAVPKKYSALRLLMDKPVQYEDNDVFTYLEKTFGRVALKAAGGVAAGATQAITMTTGGGNNVTINKVIVYPDNTKGIVKVVSGDVVTVQKYNGASDLTAVSTDDYFSIQTGVIADGQNFLTHYDRMSKIERYNYIQLMHRDKRWSRKEMQKFANLSNTNYYELDKKEQMDLLLQDMFISLWNGLRGEVNITVPGTDGSSPYKAMTMQGIFPSMIAAGSASASGVTKATLQESFETLCFETDYKAEGGVRFVFAQNALLYELSKAWKETGLRYKPDDKIGDLNLQIYKIGDMSFVPVATELFKEVSCFPVTWQHRIFVLDTSTIHPVCMQGYQSIELGQTSPKGTNGSIQDYTEWWAQGMLSLKFNNPLSSFYMDTTGIVSNLYTAHNPQ</sequence>
<gene>
    <name evidence="1" type="ORF">LCGC14_0278390</name>
</gene>
<dbReference type="AlphaFoldDB" id="A0A0F9WHU9"/>
<proteinExistence type="predicted"/>
<accession>A0A0F9WHU9</accession>
<name>A0A0F9WHU9_9ZZZZ</name>
<evidence type="ECO:0000313" key="1">
    <source>
        <dbReference type="EMBL" id="KKN85516.1"/>
    </source>
</evidence>
<reference evidence="1" key="1">
    <citation type="journal article" date="2015" name="Nature">
        <title>Complex archaea that bridge the gap between prokaryotes and eukaryotes.</title>
        <authorList>
            <person name="Spang A."/>
            <person name="Saw J.H."/>
            <person name="Jorgensen S.L."/>
            <person name="Zaremba-Niedzwiedzka K."/>
            <person name="Martijn J."/>
            <person name="Lind A.E."/>
            <person name="van Eijk R."/>
            <person name="Schleper C."/>
            <person name="Guy L."/>
            <person name="Ettema T.J."/>
        </authorList>
    </citation>
    <scope>NUCLEOTIDE SEQUENCE</scope>
</reference>
<evidence type="ECO:0008006" key="2">
    <source>
        <dbReference type="Google" id="ProtNLM"/>
    </source>
</evidence>
<organism evidence="1">
    <name type="scientific">marine sediment metagenome</name>
    <dbReference type="NCBI Taxonomy" id="412755"/>
    <lineage>
        <taxon>unclassified sequences</taxon>
        <taxon>metagenomes</taxon>
        <taxon>ecological metagenomes</taxon>
    </lineage>
</organism>
<dbReference type="EMBL" id="LAZR01000158">
    <property type="protein sequence ID" value="KKN85516.1"/>
    <property type="molecule type" value="Genomic_DNA"/>
</dbReference>
<protein>
    <recommendedName>
        <fullName evidence="2">Capsid protein</fullName>
    </recommendedName>
</protein>